<dbReference type="Gene3D" id="3.40.50.720">
    <property type="entry name" value="NAD(P)-binding Rossmann-like Domain"/>
    <property type="match status" value="1"/>
</dbReference>
<dbReference type="SUPFAM" id="SSF51735">
    <property type="entry name" value="NAD(P)-binding Rossmann-fold domains"/>
    <property type="match status" value="1"/>
</dbReference>
<sequence>MKALVTNRWIVKQLLNLASGSSIGQCARVKDIPTPQITEDEVLVRVRAVAINPIDFKDIDFLSPNNSVTGCDYAGEVTQVGRNVASRWKVGDRIAGFVHGGQYPDIGSFAEYLKVDGELAWKIPPAVTDSEAATYGVPAVTAVLALAHLDIPWEDILNGASPKSKTPILIYSGGSNVGLFAIQLAKRAGLEVVATASPRSFDLAKGYGADSVFDYKSPTTISEISAAYPNITKALDCFSEGNSTQFCAQAMTKGRVITLLDQGKPKKSSIEYKPLMVYTVFGRPFSMLAPIGPSFPVVPNDRKILGQFYAELDQLSHDVRPPPVIATKGGFDGILEGLSKLRKGEGRGGKVVVEL</sequence>
<dbReference type="InterPro" id="IPR047122">
    <property type="entry name" value="Trans-enoyl_RdTase-like"/>
</dbReference>
<keyword evidence="2" id="KW-0560">Oxidoreductase</keyword>
<dbReference type="PANTHER" id="PTHR45348:SF7">
    <property type="entry name" value="ZINC BINDING OXIDOREDUCTASE, PUTATIVE-RELATED"/>
    <property type="match status" value="1"/>
</dbReference>
<dbReference type="EMBL" id="JBFXLS010000054">
    <property type="protein sequence ID" value="KAL2823277.1"/>
    <property type="molecule type" value="Genomic_DNA"/>
</dbReference>
<accession>A0ABR4I6K4</accession>
<proteinExistence type="inferred from homology"/>
<dbReference type="SUPFAM" id="SSF50129">
    <property type="entry name" value="GroES-like"/>
    <property type="match status" value="1"/>
</dbReference>
<dbReference type="InterPro" id="IPR013154">
    <property type="entry name" value="ADH-like_N"/>
</dbReference>
<dbReference type="SMART" id="SM00829">
    <property type="entry name" value="PKS_ER"/>
    <property type="match status" value="1"/>
</dbReference>
<evidence type="ECO:0000256" key="1">
    <source>
        <dbReference type="ARBA" id="ARBA00008072"/>
    </source>
</evidence>
<evidence type="ECO:0000313" key="4">
    <source>
        <dbReference type="EMBL" id="KAL2823277.1"/>
    </source>
</evidence>
<name>A0ABR4I6K4_9EURO</name>
<feature type="domain" description="Enoyl reductase (ER)" evidence="3">
    <location>
        <begin position="24"/>
        <end position="353"/>
    </location>
</feature>
<protein>
    <submittedName>
        <fullName evidence="4">Zinc-binding dehydrogenase family oxidoreductase</fullName>
    </submittedName>
</protein>
<evidence type="ECO:0000259" key="3">
    <source>
        <dbReference type="SMART" id="SM00829"/>
    </source>
</evidence>
<dbReference type="Gene3D" id="3.90.180.10">
    <property type="entry name" value="Medium-chain alcohol dehydrogenases, catalytic domain"/>
    <property type="match status" value="1"/>
</dbReference>
<dbReference type="Pfam" id="PF08240">
    <property type="entry name" value="ADH_N"/>
    <property type="match status" value="1"/>
</dbReference>
<dbReference type="Proteomes" id="UP001610335">
    <property type="component" value="Unassembled WGS sequence"/>
</dbReference>
<organism evidence="4 5">
    <name type="scientific">Aspergillus cavernicola</name>
    <dbReference type="NCBI Taxonomy" id="176166"/>
    <lineage>
        <taxon>Eukaryota</taxon>
        <taxon>Fungi</taxon>
        <taxon>Dikarya</taxon>
        <taxon>Ascomycota</taxon>
        <taxon>Pezizomycotina</taxon>
        <taxon>Eurotiomycetes</taxon>
        <taxon>Eurotiomycetidae</taxon>
        <taxon>Eurotiales</taxon>
        <taxon>Aspergillaceae</taxon>
        <taxon>Aspergillus</taxon>
        <taxon>Aspergillus subgen. Nidulantes</taxon>
    </lineage>
</organism>
<reference evidence="4 5" key="1">
    <citation type="submission" date="2024-07" db="EMBL/GenBank/DDBJ databases">
        <title>Section-level genome sequencing and comparative genomics of Aspergillus sections Usti and Cavernicolus.</title>
        <authorList>
            <consortium name="Lawrence Berkeley National Laboratory"/>
            <person name="Nybo J.L."/>
            <person name="Vesth T.C."/>
            <person name="Theobald S."/>
            <person name="Frisvad J.C."/>
            <person name="Larsen T.O."/>
            <person name="Kjaerboelling I."/>
            <person name="Rothschild-Mancinelli K."/>
            <person name="Lyhne E.K."/>
            <person name="Kogle M.E."/>
            <person name="Barry K."/>
            <person name="Clum A."/>
            <person name="Na H."/>
            <person name="Ledsgaard L."/>
            <person name="Lin J."/>
            <person name="Lipzen A."/>
            <person name="Kuo A."/>
            <person name="Riley R."/>
            <person name="Mondo S."/>
            <person name="LaButti K."/>
            <person name="Haridas S."/>
            <person name="Pangalinan J."/>
            <person name="Salamov A.A."/>
            <person name="Simmons B.A."/>
            <person name="Magnuson J.K."/>
            <person name="Chen J."/>
            <person name="Drula E."/>
            <person name="Henrissat B."/>
            <person name="Wiebenga A."/>
            <person name="Lubbers R.J."/>
            <person name="Gomes A.C."/>
            <person name="Makela M.R."/>
            <person name="Stajich J."/>
            <person name="Grigoriev I.V."/>
            <person name="Mortensen U.H."/>
            <person name="De vries R.P."/>
            <person name="Baker S.E."/>
            <person name="Andersen M.R."/>
        </authorList>
    </citation>
    <scope>NUCLEOTIDE SEQUENCE [LARGE SCALE GENOMIC DNA]</scope>
    <source>
        <strain evidence="4 5">CBS 600.67</strain>
    </source>
</reference>
<comment type="similarity">
    <text evidence="1">Belongs to the zinc-containing alcohol dehydrogenase family.</text>
</comment>
<comment type="caution">
    <text evidence="4">The sequence shown here is derived from an EMBL/GenBank/DDBJ whole genome shotgun (WGS) entry which is preliminary data.</text>
</comment>
<dbReference type="InterPro" id="IPR011032">
    <property type="entry name" value="GroES-like_sf"/>
</dbReference>
<dbReference type="InterPro" id="IPR020843">
    <property type="entry name" value="ER"/>
</dbReference>
<gene>
    <name evidence="4" type="ORF">BDW59DRAFT_180744</name>
</gene>
<dbReference type="CDD" id="cd08249">
    <property type="entry name" value="enoyl_reductase_like"/>
    <property type="match status" value="1"/>
</dbReference>
<evidence type="ECO:0000313" key="5">
    <source>
        <dbReference type="Proteomes" id="UP001610335"/>
    </source>
</evidence>
<evidence type="ECO:0000256" key="2">
    <source>
        <dbReference type="ARBA" id="ARBA00023002"/>
    </source>
</evidence>
<dbReference type="InterPro" id="IPR013149">
    <property type="entry name" value="ADH-like_C"/>
</dbReference>
<keyword evidence="5" id="KW-1185">Reference proteome</keyword>
<dbReference type="PANTHER" id="PTHR45348">
    <property type="entry name" value="HYPOTHETICAL OXIDOREDUCTASE (EUROFUNG)"/>
    <property type="match status" value="1"/>
</dbReference>
<dbReference type="InterPro" id="IPR036291">
    <property type="entry name" value="NAD(P)-bd_dom_sf"/>
</dbReference>
<dbReference type="Pfam" id="PF00107">
    <property type="entry name" value="ADH_zinc_N"/>
    <property type="match status" value="1"/>
</dbReference>